<comment type="caution">
    <text evidence="8">The sequence shown here is derived from an EMBL/GenBank/DDBJ whole genome shotgun (WGS) entry which is preliminary data.</text>
</comment>
<protein>
    <submittedName>
        <fullName evidence="8">DUF1049 domain-containing protein</fullName>
    </submittedName>
</protein>
<evidence type="ECO:0000256" key="3">
    <source>
        <dbReference type="ARBA" id="ARBA00022989"/>
    </source>
</evidence>
<proteinExistence type="predicted"/>
<feature type="domain" description="Lipopolysaccharide assembly protein A" evidence="7">
    <location>
        <begin position="22"/>
        <end position="83"/>
    </location>
</feature>
<name>A0A6B3NAB6_9CYAN</name>
<feature type="compositionally biased region" description="Low complexity" evidence="5">
    <location>
        <begin position="100"/>
        <end position="120"/>
    </location>
</feature>
<accession>A0A6B3NAB6</accession>
<evidence type="ECO:0000256" key="1">
    <source>
        <dbReference type="ARBA" id="ARBA00022475"/>
    </source>
</evidence>
<evidence type="ECO:0000256" key="2">
    <source>
        <dbReference type="ARBA" id="ARBA00022692"/>
    </source>
</evidence>
<dbReference type="EMBL" id="JAAHFQ010000475">
    <property type="protein sequence ID" value="NER30039.1"/>
    <property type="molecule type" value="Genomic_DNA"/>
</dbReference>
<dbReference type="AlphaFoldDB" id="A0A6B3NAB6"/>
<organism evidence="8">
    <name type="scientific">Symploca sp. SIO1C4</name>
    <dbReference type="NCBI Taxonomy" id="2607765"/>
    <lineage>
        <taxon>Bacteria</taxon>
        <taxon>Bacillati</taxon>
        <taxon>Cyanobacteriota</taxon>
        <taxon>Cyanophyceae</taxon>
        <taxon>Coleofasciculales</taxon>
        <taxon>Coleofasciculaceae</taxon>
        <taxon>Symploca</taxon>
    </lineage>
</organism>
<dbReference type="Pfam" id="PF06305">
    <property type="entry name" value="LapA_dom"/>
    <property type="match status" value="1"/>
</dbReference>
<evidence type="ECO:0000259" key="7">
    <source>
        <dbReference type="Pfam" id="PF06305"/>
    </source>
</evidence>
<sequence length="120" mass="13764">MRQINFIIIFAVCLALVLFSLENTEPASIKIFHGFQVKAPLAIELLLAMWLGAVLAWLFSLWTQLLKQLESRENLRQMRSQEQLIQELKQEVDKSKTKLEQQQQPLLSPSESLPEGATTE</sequence>
<dbReference type="GO" id="GO:0005886">
    <property type="term" value="C:plasma membrane"/>
    <property type="evidence" value="ECO:0007669"/>
    <property type="project" value="InterPro"/>
</dbReference>
<keyword evidence="1" id="KW-1003">Cell membrane</keyword>
<keyword evidence="3 6" id="KW-1133">Transmembrane helix</keyword>
<keyword evidence="4 6" id="KW-0472">Membrane</keyword>
<feature type="region of interest" description="Disordered" evidence="5">
    <location>
        <begin position="95"/>
        <end position="120"/>
    </location>
</feature>
<gene>
    <name evidence="8" type="ORF">F6J89_21070</name>
</gene>
<evidence type="ECO:0000256" key="4">
    <source>
        <dbReference type="ARBA" id="ARBA00023136"/>
    </source>
</evidence>
<dbReference type="InterPro" id="IPR010445">
    <property type="entry name" value="LapA_dom"/>
</dbReference>
<evidence type="ECO:0000256" key="6">
    <source>
        <dbReference type="SAM" id="Phobius"/>
    </source>
</evidence>
<evidence type="ECO:0000256" key="5">
    <source>
        <dbReference type="SAM" id="MobiDB-lite"/>
    </source>
</evidence>
<keyword evidence="2 6" id="KW-0812">Transmembrane</keyword>
<reference evidence="8" key="1">
    <citation type="submission" date="2019-11" db="EMBL/GenBank/DDBJ databases">
        <title>Genomic insights into an expanded diversity of filamentous marine cyanobacteria reveals the extraordinary biosynthetic potential of Moorea and Okeania.</title>
        <authorList>
            <person name="Ferreira Leao T."/>
            <person name="Wang M."/>
            <person name="Moss N."/>
            <person name="Da Silva R."/>
            <person name="Sanders J."/>
            <person name="Nurk S."/>
            <person name="Gurevich A."/>
            <person name="Humphrey G."/>
            <person name="Reher R."/>
            <person name="Zhu Q."/>
            <person name="Belda-Ferre P."/>
            <person name="Glukhov E."/>
            <person name="Rex R."/>
            <person name="Dorrestein P.C."/>
            <person name="Knight R."/>
            <person name="Pevzner P."/>
            <person name="Gerwick W.H."/>
            <person name="Gerwick L."/>
        </authorList>
    </citation>
    <scope>NUCLEOTIDE SEQUENCE</scope>
    <source>
        <strain evidence="8">SIO1C4</strain>
    </source>
</reference>
<evidence type="ECO:0000313" key="8">
    <source>
        <dbReference type="EMBL" id="NER30039.1"/>
    </source>
</evidence>
<feature type="transmembrane region" description="Helical" evidence="6">
    <location>
        <begin position="42"/>
        <end position="62"/>
    </location>
</feature>